<proteinExistence type="predicted"/>
<dbReference type="InterPro" id="IPR036188">
    <property type="entry name" value="FAD/NAD-bd_sf"/>
</dbReference>
<dbReference type="EMBL" id="QEFD01000105">
    <property type="protein sequence ID" value="PVU76364.1"/>
    <property type="molecule type" value="Genomic_DNA"/>
</dbReference>
<dbReference type="Proteomes" id="UP000245638">
    <property type="component" value="Unassembled WGS sequence"/>
</dbReference>
<dbReference type="Gene3D" id="3.50.50.60">
    <property type="entry name" value="FAD/NAD(P)-binding domain"/>
    <property type="match status" value="1"/>
</dbReference>
<gene>
    <name evidence="2" type="ORF">DDW13_03290</name>
</gene>
<dbReference type="Gene3D" id="3.30.9.10">
    <property type="entry name" value="D-Amino Acid Oxidase, subunit A, domain 2"/>
    <property type="match status" value="1"/>
</dbReference>
<evidence type="ECO:0000259" key="1">
    <source>
        <dbReference type="Pfam" id="PF01266"/>
    </source>
</evidence>
<comment type="caution">
    <text evidence="2">The sequence shown here is derived from an EMBL/GenBank/DDBJ whole genome shotgun (WGS) entry which is preliminary data.</text>
</comment>
<dbReference type="InterPro" id="IPR006076">
    <property type="entry name" value="FAD-dep_OxRdtase"/>
</dbReference>
<reference evidence="2 3" key="1">
    <citation type="journal article" date="2015" name="Appl. Environ. Microbiol.">
        <title>Nanoarchaeota, Their Sulfolobales Host, and Nanoarchaeota Virus Distribution across Yellowstone National Park Hot Springs.</title>
        <authorList>
            <person name="Munson-McGee J.H."/>
            <person name="Field E.K."/>
            <person name="Bateson M."/>
            <person name="Rooney C."/>
            <person name="Stepanauskas R."/>
            <person name="Young M.J."/>
        </authorList>
    </citation>
    <scope>NUCLEOTIDE SEQUENCE [LARGE SCALE GENOMIC DNA]</scope>
    <source>
        <strain evidence="2">SCGC AC-742_N10</strain>
    </source>
</reference>
<name>A0A2T9X8D9_9CREN</name>
<organism evidence="2 3">
    <name type="scientific">Acidianus hospitalis</name>
    <dbReference type="NCBI Taxonomy" id="563177"/>
    <lineage>
        <taxon>Archaea</taxon>
        <taxon>Thermoproteota</taxon>
        <taxon>Thermoprotei</taxon>
        <taxon>Sulfolobales</taxon>
        <taxon>Sulfolobaceae</taxon>
        <taxon>Acidianus</taxon>
    </lineage>
</organism>
<evidence type="ECO:0000313" key="2">
    <source>
        <dbReference type="EMBL" id="PVU76364.1"/>
    </source>
</evidence>
<dbReference type="SUPFAM" id="SSF51905">
    <property type="entry name" value="FAD/NAD(P)-binding domain"/>
    <property type="match status" value="1"/>
</dbReference>
<feature type="domain" description="FAD dependent oxidoreductase" evidence="1">
    <location>
        <begin position="4"/>
        <end position="293"/>
    </location>
</feature>
<dbReference type="Pfam" id="PF01266">
    <property type="entry name" value="DAO"/>
    <property type="match status" value="1"/>
</dbReference>
<dbReference type="AlphaFoldDB" id="A0A2T9X8D9"/>
<sequence>MVNIIIGGGITGLFTAVKISDAMIIDEKENLRNSNASLWSIIPPLCGKYFNECLKGEDDYVKIANEFGIYFRKTFLLRKSEKPLGGGKMMDKKEIKEIEPSIDLEYAEYFDNSLFIDGDELLQKIGKEFPFLHAKVTKIDVKDNYVESIETSAGVLKGENYIITASYLLSDLIGNYVKLIPFKGHLIIAEPYKKLNGIVVIGDRIAVQGKKMYLNGDSKQDSSMDIDFEEVKKTISTFSELINKSNLEIRVGFRSVSENNEPVIIKPFKNLMLVGGYRFGYAIAPYLAEKVKEMLKG</sequence>
<accession>A0A2T9X8D9</accession>
<evidence type="ECO:0000313" key="3">
    <source>
        <dbReference type="Proteomes" id="UP000245638"/>
    </source>
</evidence>
<protein>
    <submittedName>
        <fullName evidence="2">FAD-binding oxidoreductase</fullName>
    </submittedName>
</protein>